<dbReference type="Pfam" id="PF06891">
    <property type="entry name" value="P2_Phage_GpR"/>
    <property type="match status" value="1"/>
</dbReference>
<evidence type="ECO:0000313" key="2">
    <source>
        <dbReference type="Proteomes" id="UP000093366"/>
    </source>
</evidence>
<name>A0A1C0TVP0_9GAMM</name>
<dbReference type="AlphaFoldDB" id="A0A1C0TVP0"/>
<reference evidence="2" key="1">
    <citation type="submission" date="2016-07" db="EMBL/GenBank/DDBJ databases">
        <authorList>
            <person name="Florea S."/>
            <person name="Webb J.S."/>
            <person name="Jaromczyk J."/>
            <person name="Schardl C.L."/>
        </authorList>
    </citation>
    <scope>NUCLEOTIDE SEQUENCE [LARGE SCALE GENOMIC DNA]</scope>
    <source>
        <strain evidence="2">IPB1</strain>
    </source>
</reference>
<organism evidence="1 2">
    <name type="scientific">Pseudoalteromonas luteoviolacea</name>
    <dbReference type="NCBI Taxonomy" id="43657"/>
    <lineage>
        <taxon>Bacteria</taxon>
        <taxon>Pseudomonadati</taxon>
        <taxon>Pseudomonadota</taxon>
        <taxon>Gammaproteobacteria</taxon>
        <taxon>Alteromonadales</taxon>
        <taxon>Pseudoalteromonadaceae</taxon>
        <taxon>Pseudoalteromonas</taxon>
    </lineage>
</organism>
<dbReference type="OrthoDB" id="6303922at2"/>
<sequence>MSMSKLDRLKRFLIDANYKGHKLALPEQFEAHMEEGVITPASKQINGNGLLAARLYYSSIISIDPCYAPVELVSAYVSFWLQNNAEGDDSESAEFNCSINDDNSNEIEIVIGTFEEELELVEVANGPFELGGKSYDFGEQSLWIAERFTLAGEVGRA</sequence>
<dbReference type="Proteomes" id="UP000093366">
    <property type="component" value="Unassembled WGS sequence"/>
</dbReference>
<dbReference type="EMBL" id="MAUJ01000001">
    <property type="protein sequence ID" value="OCQ23379.1"/>
    <property type="molecule type" value="Genomic_DNA"/>
</dbReference>
<comment type="caution">
    <text evidence="1">The sequence shown here is derived from an EMBL/GenBank/DDBJ whole genome shotgun (WGS) entry which is preliminary data.</text>
</comment>
<dbReference type="InterPro" id="IPR009678">
    <property type="entry name" value="Phage_tail_completion_R"/>
</dbReference>
<evidence type="ECO:0000313" key="1">
    <source>
        <dbReference type="EMBL" id="OCQ23379.1"/>
    </source>
</evidence>
<evidence type="ECO:0008006" key="3">
    <source>
        <dbReference type="Google" id="ProtNLM"/>
    </source>
</evidence>
<dbReference type="RefSeq" id="WP_065789397.1">
    <property type="nucleotide sequence ID" value="NZ_MAUJ01000001.1"/>
</dbReference>
<proteinExistence type="predicted"/>
<gene>
    <name evidence="1" type="ORF">A7985_05410</name>
</gene>
<accession>A0A1C0TVP0</accession>
<protein>
    <recommendedName>
        <fullName evidence="3">Phage tail protein</fullName>
    </recommendedName>
</protein>